<dbReference type="EMBL" id="JAJJMA010028318">
    <property type="protein sequence ID" value="MCL7023928.1"/>
    <property type="molecule type" value="Genomic_DNA"/>
</dbReference>
<dbReference type="PANTHER" id="PTHR47640:SF48">
    <property type="entry name" value="POLYADENYLATE-BINDING PROTEIN RBP45B"/>
    <property type="match status" value="1"/>
</dbReference>
<evidence type="ECO:0000313" key="6">
    <source>
        <dbReference type="Proteomes" id="UP001177140"/>
    </source>
</evidence>
<evidence type="ECO:0000259" key="4">
    <source>
        <dbReference type="PROSITE" id="PS50102"/>
    </source>
</evidence>
<dbReference type="InterPro" id="IPR012677">
    <property type="entry name" value="Nucleotide-bd_a/b_plait_sf"/>
</dbReference>
<feature type="domain" description="RRM" evidence="4">
    <location>
        <begin position="45"/>
        <end position="101"/>
    </location>
</feature>
<protein>
    <recommendedName>
        <fullName evidence="4">RRM domain-containing protein</fullName>
    </recommendedName>
</protein>
<dbReference type="PROSITE" id="PS50102">
    <property type="entry name" value="RRM"/>
    <property type="match status" value="1"/>
</dbReference>
<evidence type="ECO:0000256" key="3">
    <source>
        <dbReference type="SAM" id="MobiDB-lite"/>
    </source>
</evidence>
<feature type="region of interest" description="Disordered" evidence="3">
    <location>
        <begin position="1"/>
        <end position="23"/>
    </location>
</feature>
<evidence type="ECO:0000313" key="5">
    <source>
        <dbReference type="EMBL" id="MCL7023928.1"/>
    </source>
</evidence>
<dbReference type="InterPro" id="IPR050825">
    <property type="entry name" value="RBM42_RBP45_47-like"/>
</dbReference>
<comment type="caution">
    <text evidence="5">The sequence shown here is derived from an EMBL/GenBank/DDBJ whole genome shotgun (WGS) entry which is preliminary data.</text>
</comment>
<keyword evidence="6" id="KW-1185">Reference proteome</keyword>
<dbReference type="PANTHER" id="PTHR47640">
    <property type="entry name" value="TRNA SELENOCYSTEINE 1-ASSOCIATED PROTEIN 1-RELATED-RELATED"/>
    <property type="match status" value="1"/>
</dbReference>
<dbReference type="Pfam" id="PF00076">
    <property type="entry name" value="RRM_1"/>
    <property type="match status" value="2"/>
</dbReference>
<dbReference type="Gene3D" id="3.30.70.330">
    <property type="match status" value="2"/>
</dbReference>
<organism evidence="5 6">
    <name type="scientific">Papaver nudicaule</name>
    <name type="common">Iceland poppy</name>
    <dbReference type="NCBI Taxonomy" id="74823"/>
    <lineage>
        <taxon>Eukaryota</taxon>
        <taxon>Viridiplantae</taxon>
        <taxon>Streptophyta</taxon>
        <taxon>Embryophyta</taxon>
        <taxon>Tracheophyta</taxon>
        <taxon>Spermatophyta</taxon>
        <taxon>Magnoliopsida</taxon>
        <taxon>Ranunculales</taxon>
        <taxon>Papaveraceae</taxon>
        <taxon>Papaveroideae</taxon>
        <taxon>Papaver</taxon>
    </lineage>
</organism>
<name>A0AA41V3Z5_PAPNU</name>
<dbReference type="Proteomes" id="UP001177140">
    <property type="component" value="Unassembled WGS sequence"/>
</dbReference>
<dbReference type="GO" id="GO:0005829">
    <property type="term" value="C:cytosol"/>
    <property type="evidence" value="ECO:0007669"/>
    <property type="project" value="TreeGrafter"/>
</dbReference>
<accession>A0AA41V3Z5</accession>
<reference evidence="5" key="1">
    <citation type="submission" date="2022-03" db="EMBL/GenBank/DDBJ databases">
        <title>A functionally conserved STORR gene fusion in Papaver species that diverged 16.8 million years ago.</title>
        <authorList>
            <person name="Catania T."/>
        </authorList>
    </citation>
    <scope>NUCLEOTIDE SEQUENCE</scope>
    <source>
        <strain evidence="5">S-191538</strain>
    </source>
</reference>
<dbReference type="InterPro" id="IPR035979">
    <property type="entry name" value="RBD_domain_sf"/>
</dbReference>
<dbReference type="InterPro" id="IPR000504">
    <property type="entry name" value="RRM_dom"/>
</dbReference>
<evidence type="ECO:0000256" key="2">
    <source>
        <dbReference type="PROSITE-ProRule" id="PRU00176"/>
    </source>
</evidence>
<proteinExistence type="predicted"/>
<sequence length="289" mass="32811">MQPATGATHPSVASAPAMDPQQQQQWAMMMPAYQNQVPPPTWNQGGVMSTKVIRNKATGRSESYGFIEFYSPDAAERILQTFNGQLMPNSEQNFRLNWASSADCADDSAEFTIFVGGLAADAHYTSVKGAKVATKRRTGESRGYGFVRFADEGEQMRPITEMDGQFLSTTPMHIWPASIKNTADRILCLSPSSNTKNSNNFCFWFTNLCSVLFVLDIPRTKPSRADKNQYRDLRYMRINYLKRSLYINYNKRVPYNKISAYNTTSYTVLISFSFPYEVYIYKTGKQKQL</sequence>
<gene>
    <name evidence="5" type="ORF">MKW94_023193</name>
</gene>
<dbReference type="SUPFAM" id="SSF54928">
    <property type="entry name" value="RNA-binding domain, RBD"/>
    <property type="match status" value="1"/>
</dbReference>
<dbReference type="AlphaFoldDB" id="A0AA41V3Z5"/>
<evidence type="ECO:0000256" key="1">
    <source>
        <dbReference type="ARBA" id="ARBA00022884"/>
    </source>
</evidence>
<keyword evidence="1 2" id="KW-0694">RNA-binding</keyword>
<dbReference type="GO" id="GO:0003729">
    <property type="term" value="F:mRNA binding"/>
    <property type="evidence" value="ECO:0007669"/>
    <property type="project" value="InterPro"/>
</dbReference>